<proteinExistence type="inferred from homology"/>
<keyword evidence="3" id="KW-0412">Isoleucine biosynthesis</keyword>
<accession>X1L197</accession>
<dbReference type="InterPro" id="IPR013709">
    <property type="entry name" value="2-isopropylmalate_synth_dimer"/>
</dbReference>
<dbReference type="SUPFAM" id="SSF51569">
    <property type="entry name" value="Aldolase"/>
    <property type="match status" value="1"/>
</dbReference>
<evidence type="ECO:0000256" key="2">
    <source>
        <dbReference type="ARBA" id="ARBA00022605"/>
    </source>
</evidence>
<dbReference type="GO" id="GO:0003852">
    <property type="term" value="F:2-isopropylmalate synthase activity"/>
    <property type="evidence" value="ECO:0007669"/>
    <property type="project" value="InterPro"/>
</dbReference>
<feature type="domain" description="Pyruvate carboxyltransferase" evidence="7">
    <location>
        <begin position="1"/>
        <end position="61"/>
    </location>
</feature>
<evidence type="ECO:0000256" key="1">
    <source>
        <dbReference type="ARBA" id="ARBA00006154"/>
    </source>
</evidence>
<evidence type="ECO:0000259" key="7">
    <source>
        <dbReference type="PROSITE" id="PS50991"/>
    </source>
</evidence>
<dbReference type="Gene3D" id="1.10.238.260">
    <property type="match status" value="1"/>
</dbReference>
<dbReference type="Pfam" id="PF00682">
    <property type="entry name" value="HMGL-like"/>
    <property type="match status" value="1"/>
</dbReference>
<comment type="pathway">
    <text evidence="6">Amino-acid biosynthesis.</text>
</comment>
<evidence type="ECO:0000256" key="3">
    <source>
        <dbReference type="ARBA" id="ARBA00022624"/>
    </source>
</evidence>
<dbReference type="Gene3D" id="3.30.160.270">
    <property type="match status" value="1"/>
</dbReference>
<dbReference type="PANTHER" id="PTHR43538:SF1">
    <property type="entry name" value="(R)-CITRAMALATE SYNTHASE"/>
    <property type="match status" value="1"/>
</dbReference>
<sequence length="318" mass="35149">FHNDSGCAVANTVIAVKKGIKMIQGTINGYGERCGNADLCQIIPNLEIKLKKSCLKEDSLKHLTNLSRFVSETANQIANPSQPFVGRNAFTHKGGMHVSGVSKLPKAFEHMDPEIVGNTREILISELSGRKSIILKAKEFGVNLENDMKKASEILNRVQNLEHKGYQFEAADGSFELLVKEVTGVKKKFFKLESFRVLNEKKEDGSMMSEATVKVLIDENRIIETAEGNGPVNALDRALRKAIESCYPALSRITLTDFKVRVLDEKKGTGAVVRVLIESSDGKKSWGTIGVSENIIEASWQALEDSIIYGLMHVEKNK</sequence>
<evidence type="ECO:0000313" key="8">
    <source>
        <dbReference type="EMBL" id="GAI12748.1"/>
    </source>
</evidence>
<dbReference type="InterPro" id="IPR013785">
    <property type="entry name" value="Aldolase_TIM"/>
</dbReference>
<dbReference type="InterPro" id="IPR005675">
    <property type="entry name" value="Citramal_synthase"/>
</dbReference>
<dbReference type="Pfam" id="PF08502">
    <property type="entry name" value="LeuA_dimer"/>
    <property type="match status" value="1"/>
</dbReference>
<dbReference type="PROSITE" id="PS50991">
    <property type="entry name" value="PYR_CT"/>
    <property type="match status" value="1"/>
</dbReference>
<dbReference type="AlphaFoldDB" id="X1L197"/>
<evidence type="ECO:0000256" key="6">
    <source>
        <dbReference type="ARBA" id="ARBA00029440"/>
    </source>
</evidence>
<dbReference type="SUPFAM" id="SSF110921">
    <property type="entry name" value="2-isopropylmalate synthase LeuA, allosteric (dimerisation) domain"/>
    <property type="match status" value="1"/>
</dbReference>
<gene>
    <name evidence="8" type="ORF">S06H3_08971</name>
</gene>
<dbReference type="EMBL" id="BARV01003867">
    <property type="protein sequence ID" value="GAI12748.1"/>
    <property type="molecule type" value="Genomic_DNA"/>
</dbReference>
<dbReference type="PANTHER" id="PTHR43538">
    <property type="entry name" value="ALPHA-IPM SYNTHASE/HOMOCITRATE SYNTHASE"/>
    <property type="match status" value="1"/>
</dbReference>
<evidence type="ECO:0000256" key="4">
    <source>
        <dbReference type="ARBA" id="ARBA00022679"/>
    </source>
</evidence>
<comment type="caution">
    <text evidence="8">The sequence shown here is derived from an EMBL/GenBank/DDBJ whole genome shotgun (WGS) entry which is preliminary data.</text>
</comment>
<dbReference type="SMART" id="SM00917">
    <property type="entry name" value="LeuA_dimer"/>
    <property type="match status" value="1"/>
</dbReference>
<feature type="non-terminal residue" evidence="8">
    <location>
        <position position="1"/>
    </location>
</feature>
<dbReference type="GO" id="GO:0009097">
    <property type="term" value="P:isoleucine biosynthetic process"/>
    <property type="evidence" value="ECO:0007669"/>
    <property type="project" value="UniProtKB-KW"/>
</dbReference>
<keyword evidence="4" id="KW-0808">Transferase</keyword>
<reference evidence="8" key="1">
    <citation type="journal article" date="2014" name="Front. Microbiol.">
        <title>High frequency of phylogenetically diverse reductive dehalogenase-homologous genes in deep subseafloor sedimentary metagenomes.</title>
        <authorList>
            <person name="Kawai M."/>
            <person name="Futagami T."/>
            <person name="Toyoda A."/>
            <person name="Takaki Y."/>
            <person name="Nishi S."/>
            <person name="Hori S."/>
            <person name="Arai W."/>
            <person name="Tsubouchi T."/>
            <person name="Morono Y."/>
            <person name="Uchiyama I."/>
            <person name="Ito T."/>
            <person name="Fujiyama A."/>
            <person name="Inagaki F."/>
            <person name="Takami H."/>
        </authorList>
    </citation>
    <scope>NUCLEOTIDE SEQUENCE</scope>
    <source>
        <strain evidence="8">Expedition CK06-06</strain>
    </source>
</reference>
<keyword evidence="2" id="KW-0028">Amino-acid biosynthesis</keyword>
<keyword evidence="5" id="KW-0100">Branched-chain amino acid biosynthesis</keyword>
<dbReference type="InterPro" id="IPR036230">
    <property type="entry name" value="LeuA_allosteric_dom_sf"/>
</dbReference>
<organism evidence="8">
    <name type="scientific">marine sediment metagenome</name>
    <dbReference type="NCBI Taxonomy" id="412755"/>
    <lineage>
        <taxon>unclassified sequences</taxon>
        <taxon>metagenomes</taxon>
        <taxon>ecological metagenomes</taxon>
    </lineage>
</organism>
<dbReference type="InterPro" id="IPR054691">
    <property type="entry name" value="LeuA/HCS_post-cat"/>
</dbReference>
<evidence type="ECO:0000256" key="5">
    <source>
        <dbReference type="ARBA" id="ARBA00023304"/>
    </source>
</evidence>
<dbReference type="Pfam" id="PF22617">
    <property type="entry name" value="HCS_D2"/>
    <property type="match status" value="1"/>
</dbReference>
<dbReference type="Gene3D" id="3.20.20.70">
    <property type="entry name" value="Aldolase class I"/>
    <property type="match status" value="1"/>
</dbReference>
<name>X1L197_9ZZZZ</name>
<protein>
    <recommendedName>
        <fullName evidence="7">Pyruvate carboxyltransferase domain-containing protein</fullName>
    </recommendedName>
</protein>
<dbReference type="InterPro" id="IPR000891">
    <property type="entry name" value="PYR_CT"/>
</dbReference>
<dbReference type="GO" id="GO:0009098">
    <property type="term" value="P:L-leucine biosynthetic process"/>
    <property type="evidence" value="ECO:0007669"/>
    <property type="project" value="InterPro"/>
</dbReference>
<comment type="similarity">
    <text evidence="1">Belongs to the alpha-IPM synthase/homocitrate synthase family.</text>
</comment>